<evidence type="ECO:0000313" key="3">
    <source>
        <dbReference type="Proteomes" id="UP000061018"/>
    </source>
</evidence>
<evidence type="ECO:0000256" key="1">
    <source>
        <dbReference type="SAM" id="MobiDB-lite"/>
    </source>
</evidence>
<dbReference type="KEGG" id="samb:SAM23877_1061"/>
<reference evidence="3" key="1">
    <citation type="journal article" date="2015" name="J. Biotechnol.">
        <title>Complete genome sequence of Streptomyces ambofaciens ATCC 23877, the spiramycin producer.</title>
        <authorList>
            <person name="Thibessard A."/>
            <person name="Haas D."/>
            <person name="Gerbaud C."/>
            <person name="Aigle B."/>
            <person name="Lautru S."/>
            <person name="Pernodet J.L."/>
            <person name="Leblond P."/>
        </authorList>
    </citation>
    <scope>NUCLEOTIDE SEQUENCE [LARGE SCALE GENOMIC DNA]</scope>
    <source>
        <strain evidence="3">ATCC 23877 / 3486 / DSM 40053 / JCM 4204 / NBRC 12836 / NRRL B-2516</strain>
    </source>
</reference>
<proteinExistence type="predicted"/>
<feature type="region of interest" description="Disordered" evidence="1">
    <location>
        <begin position="1"/>
        <end position="64"/>
    </location>
</feature>
<feature type="compositionally biased region" description="Basic residues" evidence="1">
    <location>
        <begin position="47"/>
        <end position="56"/>
    </location>
</feature>
<dbReference type="EMBL" id="CP012382">
    <property type="protein sequence ID" value="AKZ54110.1"/>
    <property type="molecule type" value="Genomic_DNA"/>
</dbReference>
<dbReference type="AlphaFoldDB" id="A0A0K2ALZ3"/>
<gene>
    <name evidence="2" type="ORF">SAM23877_1061</name>
</gene>
<evidence type="ECO:0000313" key="2">
    <source>
        <dbReference type="EMBL" id="AKZ54110.1"/>
    </source>
</evidence>
<sequence length="78" mass="8543">MRRARGPDAPAAPRTRSPADPGHPNDRRSLSKLSGEAPAPFAGQGRRSFRPSRRVPLRSAQRSPLVREGWGAVRSITF</sequence>
<accession>A0A0K2ALZ3</accession>
<protein>
    <submittedName>
        <fullName evidence="2">Uncharacterized protein</fullName>
    </submittedName>
</protein>
<dbReference type="Proteomes" id="UP000061018">
    <property type="component" value="Chromosome"/>
</dbReference>
<organism evidence="2 3">
    <name type="scientific">Streptomyces ambofaciens (strain ATCC 23877 / 3486 / DSM 40053 / JCM 4204 / NBRC 12836 / NRRL B-2516)</name>
    <dbReference type="NCBI Taxonomy" id="278992"/>
    <lineage>
        <taxon>Bacteria</taxon>
        <taxon>Bacillati</taxon>
        <taxon>Actinomycetota</taxon>
        <taxon>Actinomycetes</taxon>
        <taxon>Kitasatosporales</taxon>
        <taxon>Streptomycetaceae</taxon>
        <taxon>Streptomyces</taxon>
    </lineage>
</organism>
<name>A0A0K2ALZ3_STRA7</name>